<protein>
    <submittedName>
        <fullName evidence="2">Hint domain-containing protein</fullName>
    </submittedName>
</protein>
<dbReference type="InterPro" id="IPR036844">
    <property type="entry name" value="Hint_dom_sf"/>
</dbReference>
<organism evidence="2 3">
    <name type="scientific">Thalassococcus halodurans</name>
    <dbReference type="NCBI Taxonomy" id="373675"/>
    <lineage>
        <taxon>Bacteria</taxon>
        <taxon>Pseudomonadati</taxon>
        <taxon>Pseudomonadota</taxon>
        <taxon>Alphaproteobacteria</taxon>
        <taxon>Rhodobacterales</taxon>
        <taxon>Roseobacteraceae</taxon>
        <taxon>Thalassococcus</taxon>
    </lineage>
</organism>
<keyword evidence="3" id="KW-1185">Reference proteome</keyword>
<proteinExistence type="predicted"/>
<evidence type="ECO:0000313" key="3">
    <source>
        <dbReference type="Proteomes" id="UP000236752"/>
    </source>
</evidence>
<dbReference type="EMBL" id="FNUZ01000005">
    <property type="protein sequence ID" value="SEG49690.1"/>
    <property type="molecule type" value="Genomic_DNA"/>
</dbReference>
<dbReference type="SUPFAM" id="SSF51294">
    <property type="entry name" value="Hedgehog/intein (Hint) domain"/>
    <property type="match status" value="1"/>
</dbReference>
<feature type="domain" description="Hedgehog/Intein (Hint)" evidence="1">
    <location>
        <begin position="43"/>
        <end position="182"/>
    </location>
</feature>
<reference evidence="2 3" key="1">
    <citation type="submission" date="2016-10" db="EMBL/GenBank/DDBJ databases">
        <authorList>
            <person name="de Groot N.N."/>
        </authorList>
    </citation>
    <scope>NUCLEOTIDE SEQUENCE [LARGE SCALE GENOMIC DNA]</scope>
    <source>
        <strain evidence="2 3">DSM 26915</strain>
    </source>
</reference>
<name>A0A1H6ANB8_9RHOB</name>
<gene>
    <name evidence="2" type="ORF">SAMN04488045_3034</name>
</gene>
<dbReference type="InterPro" id="IPR028992">
    <property type="entry name" value="Hedgehog/Intein_dom"/>
</dbReference>
<accession>A0A1H6ANB8</accession>
<evidence type="ECO:0000259" key="1">
    <source>
        <dbReference type="Pfam" id="PF13403"/>
    </source>
</evidence>
<dbReference type="Proteomes" id="UP000236752">
    <property type="component" value="Unassembled WGS sequence"/>
</dbReference>
<evidence type="ECO:0000313" key="2">
    <source>
        <dbReference type="EMBL" id="SEG49690.1"/>
    </source>
</evidence>
<dbReference type="Gene3D" id="2.170.16.10">
    <property type="entry name" value="Hedgehog/Intein (Hint) domain"/>
    <property type="match status" value="1"/>
</dbReference>
<dbReference type="Pfam" id="PF13403">
    <property type="entry name" value="Hint_2"/>
    <property type="match status" value="1"/>
</dbReference>
<sequence>MDFSNAQKLDFDVQDFEFPVPRDRKKNAYAATLSPFSEQSGMVCFAAGTQILTPRGEIPIEYLRPGDLVQTRDNGIKPIVWAGSKTLDANTLSRAPYLKPISLSRGVINSSQRMLVSPLHGVVMRRRNGDEYLVRAMDLACMPGGKARVAEGIKTVTYVHIMFDQHEIMFANAAPAESFYPTETTLHAMDDKKSAEIYDLFPALQRNSTLSGYGEMARPMIAFNDLPEHERALGGW</sequence>
<dbReference type="AlphaFoldDB" id="A0A1H6ANB8"/>